<name>A0A975BUJ8_9BACT</name>
<dbReference type="RefSeq" id="WP_207679563.1">
    <property type="nucleotide sequence ID" value="NZ_CP061800.1"/>
</dbReference>
<dbReference type="InterPro" id="IPR020471">
    <property type="entry name" value="AKR"/>
</dbReference>
<dbReference type="GO" id="GO:0016491">
    <property type="term" value="F:oxidoreductase activity"/>
    <property type="evidence" value="ECO:0007669"/>
    <property type="project" value="InterPro"/>
</dbReference>
<feature type="domain" description="NADP-dependent oxidoreductase" evidence="1">
    <location>
        <begin position="32"/>
        <end position="209"/>
    </location>
</feature>
<evidence type="ECO:0000259" key="1">
    <source>
        <dbReference type="Pfam" id="PF00248"/>
    </source>
</evidence>
<dbReference type="KEGG" id="dmm:dnm_081000"/>
<dbReference type="Proteomes" id="UP000663722">
    <property type="component" value="Chromosome"/>
</dbReference>
<dbReference type="Pfam" id="PF00248">
    <property type="entry name" value="Aldo_ket_red"/>
    <property type="match status" value="1"/>
</dbReference>
<sequence length="285" mass="31352">MTDKKITTHIFGNTGRTVTRVGLGGEGVLRTHGRKQDARAVIRTALEQGITYFDSARVYADSELYYGSVWGEIPETRAGIFQASKSASRDKKGALADLEQTFQRMKTSYLDLWQIHDVRTDEDLKAISDTGGALEAFLEAKSSGKVRFIGVTGHHDPRILTRAVKEWPVDSVMMPVNPVEEVLGGFLTSTLPAAKAKGIAVIGMKILGASHYILLKFGITAEMLIRYALSHEITVAIVGCSTPDEVRTLANVGSDPRPLSDQERRSLMQVFEMYAKQLAFYRGAI</sequence>
<dbReference type="InterPro" id="IPR053135">
    <property type="entry name" value="AKR2_Oxidoreductase"/>
</dbReference>
<organism evidence="2 3">
    <name type="scientific">Desulfonema magnum</name>
    <dbReference type="NCBI Taxonomy" id="45655"/>
    <lineage>
        <taxon>Bacteria</taxon>
        <taxon>Pseudomonadati</taxon>
        <taxon>Thermodesulfobacteriota</taxon>
        <taxon>Desulfobacteria</taxon>
        <taxon>Desulfobacterales</taxon>
        <taxon>Desulfococcaceae</taxon>
        <taxon>Desulfonema</taxon>
    </lineage>
</organism>
<dbReference type="PANTHER" id="PTHR43312:SF1">
    <property type="entry name" value="NADP-DEPENDENT OXIDOREDUCTASE DOMAIN-CONTAINING PROTEIN"/>
    <property type="match status" value="1"/>
</dbReference>
<evidence type="ECO:0000313" key="3">
    <source>
        <dbReference type="Proteomes" id="UP000663722"/>
    </source>
</evidence>
<gene>
    <name evidence="2" type="ORF">dnm_081000</name>
</gene>
<protein>
    <submittedName>
        <fullName evidence="2">Aldo/keto reductase</fullName>
    </submittedName>
</protein>
<dbReference type="AlphaFoldDB" id="A0A975BUJ8"/>
<dbReference type="SUPFAM" id="SSF51430">
    <property type="entry name" value="NAD(P)-linked oxidoreductase"/>
    <property type="match status" value="1"/>
</dbReference>
<evidence type="ECO:0000313" key="2">
    <source>
        <dbReference type="EMBL" id="QTA92026.1"/>
    </source>
</evidence>
<dbReference type="InterPro" id="IPR023210">
    <property type="entry name" value="NADP_OxRdtase_dom"/>
</dbReference>
<dbReference type="InterPro" id="IPR036812">
    <property type="entry name" value="NAD(P)_OxRdtase_dom_sf"/>
</dbReference>
<proteinExistence type="predicted"/>
<dbReference type="CDD" id="cd19100">
    <property type="entry name" value="AKR_unchar"/>
    <property type="match status" value="1"/>
</dbReference>
<accession>A0A975BUJ8</accession>
<dbReference type="PRINTS" id="PR00069">
    <property type="entry name" value="ALDKETRDTASE"/>
</dbReference>
<keyword evidence="3" id="KW-1185">Reference proteome</keyword>
<dbReference type="Gene3D" id="3.20.20.100">
    <property type="entry name" value="NADP-dependent oxidoreductase domain"/>
    <property type="match status" value="1"/>
</dbReference>
<reference evidence="2" key="1">
    <citation type="journal article" date="2021" name="Microb. Physiol.">
        <title>Proteogenomic Insights into the Physiology of Marine, Sulfate-Reducing, Filamentous Desulfonema limicola and Desulfonema magnum.</title>
        <authorList>
            <person name="Schnaars V."/>
            <person name="Wohlbrand L."/>
            <person name="Scheve S."/>
            <person name="Hinrichs C."/>
            <person name="Reinhardt R."/>
            <person name="Rabus R."/>
        </authorList>
    </citation>
    <scope>NUCLEOTIDE SEQUENCE</scope>
    <source>
        <strain evidence="2">4be13</strain>
    </source>
</reference>
<dbReference type="PANTHER" id="PTHR43312">
    <property type="entry name" value="D-THREO-ALDOSE 1-DEHYDROGENASE"/>
    <property type="match status" value="1"/>
</dbReference>
<dbReference type="EMBL" id="CP061800">
    <property type="protein sequence ID" value="QTA92026.1"/>
    <property type="molecule type" value="Genomic_DNA"/>
</dbReference>